<evidence type="ECO:0000313" key="13">
    <source>
        <dbReference type="EMBL" id="SDX32623.1"/>
    </source>
</evidence>
<dbReference type="STRING" id="574349.SAMN05443545_10517"/>
<evidence type="ECO:0000256" key="7">
    <source>
        <dbReference type="ARBA" id="ARBA00022984"/>
    </source>
</evidence>
<protein>
    <submittedName>
        <fullName evidence="13">L,D-transpeptidase ErfK/SrfK</fullName>
    </submittedName>
</protein>
<dbReference type="GO" id="GO:0016757">
    <property type="term" value="F:glycosyltransferase activity"/>
    <property type="evidence" value="ECO:0007669"/>
    <property type="project" value="UniProtKB-KW"/>
</dbReference>
<dbReference type="EMBL" id="FNNI01000005">
    <property type="protein sequence ID" value="SDX32623.1"/>
    <property type="molecule type" value="Genomic_DNA"/>
</dbReference>
<dbReference type="SUPFAM" id="SSF141523">
    <property type="entry name" value="L,D-transpeptidase catalytic domain-like"/>
    <property type="match status" value="1"/>
</dbReference>
<evidence type="ECO:0000256" key="5">
    <source>
        <dbReference type="ARBA" id="ARBA00022801"/>
    </source>
</evidence>
<evidence type="ECO:0000256" key="2">
    <source>
        <dbReference type="ARBA" id="ARBA00005992"/>
    </source>
</evidence>
<dbReference type="GO" id="GO:0008360">
    <property type="term" value="P:regulation of cell shape"/>
    <property type="evidence" value="ECO:0007669"/>
    <property type="project" value="UniProtKB-UniRule"/>
</dbReference>
<dbReference type="UniPathway" id="UPA00219"/>
<dbReference type="InterPro" id="IPR038063">
    <property type="entry name" value="Transpep_catalytic_dom"/>
</dbReference>
<dbReference type="PANTHER" id="PTHR30582">
    <property type="entry name" value="L,D-TRANSPEPTIDASE"/>
    <property type="match status" value="1"/>
</dbReference>
<dbReference type="GO" id="GO:0018104">
    <property type="term" value="P:peptidoglycan-protein cross-linking"/>
    <property type="evidence" value="ECO:0007669"/>
    <property type="project" value="TreeGrafter"/>
</dbReference>
<evidence type="ECO:0000256" key="6">
    <source>
        <dbReference type="ARBA" id="ARBA00022960"/>
    </source>
</evidence>
<proteinExistence type="inferred from homology"/>
<keyword evidence="11" id="KW-0732">Signal</keyword>
<reference evidence="13 14" key="1">
    <citation type="submission" date="2016-10" db="EMBL/GenBank/DDBJ databases">
        <authorList>
            <person name="de Groot N.N."/>
        </authorList>
    </citation>
    <scope>NUCLEOTIDE SEQUENCE [LARGE SCALE GENOMIC DNA]</scope>
    <source>
        <strain evidence="13 14">DSM 19219</strain>
    </source>
</reference>
<keyword evidence="6 9" id="KW-0133">Cell shape</keyword>
<dbReference type="RefSeq" id="WP_092569410.1">
    <property type="nucleotide sequence ID" value="NZ_BMXH01000003.1"/>
</dbReference>
<evidence type="ECO:0000259" key="12">
    <source>
        <dbReference type="PROSITE" id="PS52029"/>
    </source>
</evidence>
<dbReference type="Gene3D" id="2.40.440.10">
    <property type="entry name" value="L,D-transpeptidase catalytic domain-like"/>
    <property type="match status" value="1"/>
</dbReference>
<dbReference type="InterPro" id="IPR050979">
    <property type="entry name" value="LD-transpeptidase"/>
</dbReference>
<feature type="region of interest" description="Disordered" evidence="10">
    <location>
        <begin position="35"/>
        <end position="59"/>
    </location>
</feature>
<evidence type="ECO:0000256" key="3">
    <source>
        <dbReference type="ARBA" id="ARBA00022676"/>
    </source>
</evidence>
<evidence type="ECO:0000313" key="14">
    <source>
        <dbReference type="Proteomes" id="UP000198500"/>
    </source>
</evidence>
<feature type="active site" description="Proton donor/acceptor" evidence="9">
    <location>
        <position position="231"/>
    </location>
</feature>
<keyword evidence="4" id="KW-0808">Transferase</keyword>
<keyword evidence="14" id="KW-1185">Reference proteome</keyword>
<comment type="similarity">
    <text evidence="2">Belongs to the YkuD family.</text>
</comment>
<feature type="chain" id="PRO_5011558491" evidence="11">
    <location>
        <begin position="37"/>
        <end position="389"/>
    </location>
</feature>
<accession>A0A1H3ASK2</accession>
<evidence type="ECO:0000256" key="11">
    <source>
        <dbReference type="SAM" id="SignalP"/>
    </source>
</evidence>
<dbReference type="GO" id="GO:0071555">
    <property type="term" value="P:cell wall organization"/>
    <property type="evidence" value="ECO:0007669"/>
    <property type="project" value="UniProtKB-UniRule"/>
</dbReference>
<evidence type="ECO:0000256" key="8">
    <source>
        <dbReference type="ARBA" id="ARBA00023316"/>
    </source>
</evidence>
<name>A0A1H3ASK2_9GAMM</name>
<feature type="compositionally biased region" description="Basic and acidic residues" evidence="10">
    <location>
        <begin position="38"/>
        <end position="47"/>
    </location>
</feature>
<feature type="domain" description="L,D-TPase catalytic" evidence="12">
    <location>
        <begin position="132"/>
        <end position="271"/>
    </location>
</feature>
<comment type="pathway">
    <text evidence="1 9">Cell wall biogenesis; peptidoglycan biosynthesis.</text>
</comment>
<feature type="region of interest" description="Disordered" evidence="10">
    <location>
        <begin position="168"/>
        <end position="213"/>
    </location>
</feature>
<dbReference type="GO" id="GO:0005576">
    <property type="term" value="C:extracellular region"/>
    <property type="evidence" value="ECO:0007669"/>
    <property type="project" value="TreeGrafter"/>
</dbReference>
<dbReference type="PANTHER" id="PTHR30582:SF24">
    <property type="entry name" value="L,D-TRANSPEPTIDASE ERFK_SRFK-RELATED"/>
    <property type="match status" value="1"/>
</dbReference>
<dbReference type="OrthoDB" id="9787225at2"/>
<organism evidence="13 14">
    <name type="scientific">Aidingimonas halophila</name>
    <dbReference type="NCBI Taxonomy" id="574349"/>
    <lineage>
        <taxon>Bacteria</taxon>
        <taxon>Pseudomonadati</taxon>
        <taxon>Pseudomonadota</taxon>
        <taxon>Gammaproteobacteria</taxon>
        <taxon>Oceanospirillales</taxon>
        <taxon>Halomonadaceae</taxon>
        <taxon>Aidingimonas</taxon>
    </lineage>
</organism>
<gene>
    <name evidence="13" type="ORF">SAMN05443545_10517</name>
</gene>
<dbReference type="CDD" id="cd16913">
    <property type="entry name" value="YkuD_like"/>
    <property type="match status" value="1"/>
</dbReference>
<feature type="compositionally biased region" description="Pro residues" evidence="10">
    <location>
        <begin position="204"/>
        <end position="213"/>
    </location>
</feature>
<feature type="signal peptide" evidence="11">
    <location>
        <begin position="1"/>
        <end position="36"/>
    </location>
</feature>
<feature type="compositionally biased region" description="Basic and acidic residues" evidence="10">
    <location>
        <begin position="192"/>
        <end position="203"/>
    </location>
</feature>
<dbReference type="Proteomes" id="UP000198500">
    <property type="component" value="Unassembled WGS sequence"/>
</dbReference>
<keyword evidence="5" id="KW-0378">Hydrolase</keyword>
<evidence type="ECO:0000256" key="9">
    <source>
        <dbReference type="PROSITE-ProRule" id="PRU01373"/>
    </source>
</evidence>
<dbReference type="GO" id="GO:0071972">
    <property type="term" value="F:peptidoglycan L,D-transpeptidase activity"/>
    <property type="evidence" value="ECO:0007669"/>
    <property type="project" value="TreeGrafter"/>
</dbReference>
<evidence type="ECO:0000256" key="4">
    <source>
        <dbReference type="ARBA" id="ARBA00022679"/>
    </source>
</evidence>
<sequence length="389" mass="43318">MARLRQRLPGRFTVPGLSCALLTAMLVISAPTTAWAQDDEKASRPDDVPEQDEQEQQGTRLVYPIPEDGDVVGEVQTVIADEDDTLIDIGRAHGLGYEEMRRANPGLSMWYPGEGAEVVLPKRFILPPGPREGIVINLSELRLYYYPEVEEGETPVVETYPISVGREGFSTPLGETRTTMKVKDPSWSPPESMRREAAERGDPPPEIVPPGPDNPLGRHAVLLDIPGYLIHGTNRPDGVGMRVSRGCVRLYPENIEYLYENLPNNTQVRIINEPFKVGWSDDMLYVQSYPLLKDDDIAFEPIINAVDAVDDVMKEADGDSPPVDYARVRYAIDASRGQPEPVLSSAPLLVDTAPVEALDLRTDFFREIDTDATWSDRSTLYDALELSER</sequence>
<evidence type="ECO:0000256" key="1">
    <source>
        <dbReference type="ARBA" id="ARBA00004752"/>
    </source>
</evidence>
<dbReference type="PROSITE" id="PS52029">
    <property type="entry name" value="LD_TPASE"/>
    <property type="match status" value="1"/>
</dbReference>
<keyword evidence="3" id="KW-0328">Glycosyltransferase</keyword>
<keyword evidence="7 9" id="KW-0573">Peptidoglycan synthesis</keyword>
<keyword evidence="8 9" id="KW-0961">Cell wall biogenesis/degradation</keyword>
<evidence type="ECO:0000256" key="10">
    <source>
        <dbReference type="SAM" id="MobiDB-lite"/>
    </source>
</evidence>
<feature type="active site" description="Nucleophile" evidence="9">
    <location>
        <position position="247"/>
    </location>
</feature>
<dbReference type="InterPro" id="IPR005490">
    <property type="entry name" value="LD_TPept_cat_dom"/>
</dbReference>
<dbReference type="Pfam" id="PF03734">
    <property type="entry name" value="YkuD"/>
    <property type="match status" value="1"/>
</dbReference>
<dbReference type="AlphaFoldDB" id="A0A1H3ASK2"/>